<evidence type="ECO:0000256" key="1">
    <source>
        <dbReference type="ARBA" id="ARBA00005466"/>
    </source>
</evidence>
<feature type="signal peptide" evidence="3">
    <location>
        <begin position="1"/>
        <end position="24"/>
    </location>
</feature>
<dbReference type="InterPro" id="IPR050432">
    <property type="entry name" value="FAD-linked_Oxidoreductases_BP"/>
</dbReference>
<accession>A0A6A6IHW7</accession>
<dbReference type="GO" id="GO:0016491">
    <property type="term" value="F:oxidoreductase activity"/>
    <property type="evidence" value="ECO:0007669"/>
    <property type="project" value="UniProtKB-KW"/>
</dbReference>
<organism evidence="5 6">
    <name type="scientific">Trematosphaeria pertusa</name>
    <dbReference type="NCBI Taxonomy" id="390896"/>
    <lineage>
        <taxon>Eukaryota</taxon>
        <taxon>Fungi</taxon>
        <taxon>Dikarya</taxon>
        <taxon>Ascomycota</taxon>
        <taxon>Pezizomycotina</taxon>
        <taxon>Dothideomycetes</taxon>
        <taxon>Pleosporomycetidae</taxon>
        <taxon>Pleosporales</taxon>
        <taxon>Massarineae</taxon>
        <taxon>Trematosphaeriaceae</taxon>
        <taxon>Trematosphaeria</taxon>
    </lineage>
</organism>
<dbReference type="EMBL" id="ML987195">
    <property type="protein sequence ID" value="KAF2249502.1"/>
    <property type="molecule type" value="Genomic_DNA"/>
</dbReference>
<evidence type="ECO:0000256" key="3">
    <source>
        <dbReference type="SAM" id="SignalP"/>
    </source>
</evidence>
<dbReference type="OrthoDB" id="9983560at2759"/>
<dbReference type="Gene3D" id="3.30.465.10">
    <property type="match status" value="2"/>
</dbReference>
<keyword evidence="6" id="KW-1185">Reference proteome</keyword>
<dbReference type="Pfam" id="PF01565">
    <property type="entry name" value="FAD_binding_4"/>
    <property type="match status" value="1"/>
</dbReference>
<feature type="chain" id="PRO_5025452170" evidence="3">
    <location>
        <begin position="25"/>
        <end position="569"/>
    </location>
</feature>
<dbReference type="InterPro" id="IPR036318">
    <property type="entry name" value="FAD-bd_PCMH-like_sf"/>
</dbReference>
<dbReference type="SUPFAM" id="SSF56176">
    <property type="entry name" value="FAD-binding/transporter-associated domain-like"/>
    <property type="match status" value="1"/>
</dbReference>
<evidence type="ECO:0000313" key="6">
    <source>
        <dbReference type="Proteomes" id="UP000800094"/>
    </source>
</evidence>
<gene>
    <name evidence="5" type="ORF">BU26DRAFT_457589</name>
</gene>
<dbReference type="GO" id="GO:0071949">
    <property type="term" value="F:FAD binding"/>
    <property type="evidence" value="ECO:0007669"/>
    <property type="project" value="InterPro"/>
</dbReference>
<dbReference type="PROSITE" id="PS51387">
    <property type="entry name" value="FAD_PCMH"/>
    <property type="match status" value="1"/>
</dbReference>
<evidence type="ECO:0000259" key="4">
    <source>
        <dbReference type="PROSITE" id="PS51387"/>
    </source>
</evidence>
<dbReference type="Pfam" id="PF08031">
    <property type="entry name" value="BBE"/>
    <property type="match status" value="1"/>
</dbReference>
<dbReference type="Gene3D" id="3.40.462.20">
    <property type="match status" value="1"/>
</dbReference>
<comment type="similarity">
    <text evidence="1">Belongs to the oxygen-dependent FAD-linked oxidoreductase family.</text>
</comment>
<name>A0A6A6IHW7_9PLEO</name>
<dbReference type="AlphaFoldDB" id="A0A6A6IHW7"/>
<dbReference type="InterPro" id="IPR016166">
    <property type="entry name" value="FAD-bd_PCMH"/>
</dbReference>
<feature type="domain" description="FAD-binding PCMH-type" evidence="4">
    <location>
        <begin position="118"/>
        <end position="297"/>
    </location>
</feature>
<sequence length="569" mass="61365">MKGSFFSFTSALVCLCAGPTVLRAQSADPTCRYLPGDEGWPSAEEWSQLNASVSGRLIATIPQGHVCHDPTYDASACAELEQMWSLPQSHFDDPSGFMSAYHQNASCDPYTPRNTTCRQGNYVEYAIEVLEAEDVIAGLKFAQEKNVRLVVKNTGHDYLGKSTGKGALSLWMHNLKSISFSNYTSEPYTGPAVKMGAGVQAFELYEAADKMGLQALGGECITVGVAGGYTQGGGHSFLGGKHGMGADQTLEWEVVTANGTLVTATPTQNSDLYWALSGGGGGTYGVVVSLTAKAYLDSIVGGASLAFTDPTIDPDTLWDTIAFFLETGLPAITDAGAHVQWYVAGPVFGVTVATIPGATEDDMREAFAPFTEYLDSHSIAYQMNVTLFPSFLQHADHYSGPLPYGTIPAAQLQGGIFFPRSGVASNGTALISILRNVTTSTNFYIAPYALDVSRAPSSPNAVNPAWRGALAYFMVIQFWNYTVPVSVMHEQERILTEEIMPPLQELGSGAYMNEADVHNPRWREEFYGTNFGKLTEIKKKWDPQDLFYATTAVGSDAWKVGGDGRLCRA</sequence>
<evidence type="ECO:0000256" key="2">
    <source>
        <dbReference type="ARBA" id="ARBA00023002"/>
    </source>
</evidence>
<dbReference type="GeneID" id="54578277"/>
<dbReference type="InterPro" id="IPR006094">
    <property type="entry name" value="Oxid_FAD_bind_N"/>
</dbReference>
<dbReference type="PANTHER" id="PTHR13878:SF91">
    <property type="entry name" value="FAD BINDING DOMAIN PROTEIN (AFU_ORTHOLOGUE AFUA_6G12070)-RELATED"/>
    <property type="match status" value="1"/>
</dbReference>
<dbReference type="PANTHER" id="PTHR13878">
    <property type="entry name" value="GULONOLACTONE OXIDASE"/>
    <property type="match status" value="1"/>
</dbReference>
<dbReference type="Proteomes" id="UP000800094">
    <property type="component" value="Unassembled WGS sequence"/>
</dbReference>
<protein>
    <submittedName>
        <fullName evidence="5">FAD-binding domain-containing protein</fullName>
    </submittedName>
</protein>
<keyword evidence="3" id="KW-0732">Signal</keyword>
<dbReference type="InterPro" id="IPR016169">
    <property type="entry name" value="FAD-bd_PCMH_sub2"/>
</dbReference>
<keyword evidence="2" id="KW-0560">Oxidoreductase</keyword>
<reference evidence="5" key="1">
    <citation type="journal article" date="2020" name="Stud. Mycol.">
        <title>101 Dothideomycetes genomes: a test case for predicting lifestyles and emergence of pathogens.</title>
        <authorList>
            <person name="Haridas S."/>
            <person name="Albert R."/>
            <person name="Binder M."/>
            <person name="Bloem J."/>
            <person name="Labutti K."/>
            <person name="Salamov A."/>
            <person name="Andreopoulos B."/>
            <person name="Baker S."/>
            <person name="Barry K."/>
            <person name="Bills G."/>
            <person name="Bluhm B."/>
            <person name="Cannon C."/>
            <person name="Castanera R."/>
            <person name="Culley D."/>
            <person name="Daum C."/>
            <person name="Ezra D."/>
            <person name="Gonzalez J."/>
            <person name="Henrissat B."/>
            <person name="Kuo A."/>
            <person name="Liang C."/>
            <person name="Lipzen A."/>
            <person name="Lutzoni F."/>
            <person name="Magnuson J."/>
            <person name="Mondo S."/>
            <person name="Nolan M."/>
            <person name="Ohm R."/>
            <person name="Pangilinan J."/>
            <person name="Park H.-J."/>
            <person name="Ramirez L."/>
            <person name="Alfaro M."/>
            <person name="Sun H."/>
            <person name="Tritt A."/>
            <person name="Yoshinaga Y."/>
            <person name="Zwiers L.-H."/>
            <person name="Turgeon B."/>
            <person name="Goodwin S."/>
            <person name="Spatafora J."/>
            <person name="Crous P."/>
            <person name="Grigoriev I."/>
        </authorList>
    </citation>
    <scope>NUCLEOTIDE SEQUENCE</scope>
    <source>
        <strain evidence="5">CBS 122368</strain>
    </source>
</reference>
<dbReference type="InterPro" id="IPR012951">
    <property type="entry name" value="BBE"/>
</dbReference>
<proteinExistence type="inferred from homology"/>
<dbReference type="RefSeq" id="XP_033684506.1">
    <property type="nucleotide sequence ID" value="XM_033824947.1"/>
</dbReference>
<evidence type="ECO:0000313" key="5">
    <source>
        <dbReference type="EMBL" id="KAF2249502.1"/>
    </source>
</evidence>